<dbReference type="EMBL" id="JAAOAV010000183">
    <property type="protein sequence ID" value="KAF5591377.1"/>
    <property type="molecule type" value="Genomic_DNA"/>
</dbReference>
<organism evidence="1 2">
    <name type="scientific">Gibberella subglutinans</name>
    <name type="common">Fusarium subglutinans</name>
    <dbReference type="NCBI Taxonomy" id="42677"/>
    <lineage>
        <taxon>Eukaryota</taxon>
        <taxon>Fungi</taxon>
        <taxon>Dikarya</taxon>
        <taxon>Ascomycota</taxon>
        <taxon>Pezizomycotina</taxon>
        <taxon>Sordariomycetes</taxon>
        <taxon>Hypocreomycetidae</taxon>
        <taxon>Hypocreales</taxon>
        <taxon>Nectriaceae</taxon>
        <taxon>Fusarium</taxon>
        <taxon>Fusarium fujikuroi species complex</taxon>
    </lineage>
</organism>
<proteinExistence type="predicted"/>
<evidence type="ECO:0000313" key="1">
    <source>
        <dbReference type="EMBL" id="KAF5591377.1"/>
    </source>
</evidence>
<accession>A0A8H5UJ09</accession>
<sequence length="74" mass="8143">MSTQEGTSKAIQALLEGNGSIMSKDKTSETSVFLVKWINKATGDSSRAHVPESELRTSCPKKLDQYLLKEDKAQ</sequence>
<evidence type="ECO:0000313" key="2">
    <source>
        <dbReference type="Proteomes" id="UP000547976"/>
    </source>
</evidence>
<evidence type="ECO:0008006" key="3">
    <source>
        <dbReference type="Google" id="ProtNLM"/>
    </source>
</evidence>
<dbReference type="Proteomes" id="UP000547976">
    <property type="component" value="Unassembled WGS sequence"/>
</dbReference>
<dbReference type="GeneID" id="59309795"/>
<keyword evidence="2" id="KW-1185">Reference proteome</keyword>
<reference evidence="1 2" key="1">
    <citation type="submission" date="2020-05" db="EMBL/GenBank/DDBJ databases">
        <title>Identification and distribution of gene clusters putatively required for synthesis of sphingolipid metabolism inhibitors in phylogenetically diverse species of the filamentous fungus Fusarium.</title>
        <authorList>
            <person name="Kim H.-S."/>
            <person name="Busman M."/>
            <person name="Brown D.W."/>
            <person name="Divon H."/>
            <person name="Uhlig S."/>
            <person name="Proctor R.H."/>
        </authorList>
    </citation>
    <scope>NUCLEOTIDE SEQUENCE [LARGE SCALE GENOMIC DNA]</scope>
    <source>
        <strain evidence="1 2">NRRL 66333</strain>
    </source>
</reference>
<gene>
    <name evidence="1" type="ORF">FSUBG_10495</name>
</gene>
<name>A0A8H5UJ09_GIBSU</name>
<protein>
    <recommendedName>
        <fullName evidence="3">Chromo shadow domain-containing protein</fullName>
    </recommendedName>
</protein>
<dbReference type="RefSeq" id="XP_036534021.1">
    <property type="nucleotide sequence ID" value="XM_036675077.1"/>
</dbReference>
<dbReference type="AlphaFoldDB" id="A0A8H5UJ09"/>
<comment type="caution">
    <text evidence="1">The sequence shown here is derived from an EMBL/GenBank/DDBJ whole genome shotgun (WGS) entry which is preliminary data.</text>
</comment>
<dbReference type="OrthoDB" id="5088332at2759"/>